<organism evidence="11">
    <name type="scientific">Graphocephala atropunctata</name>
    <dbReference type="NCBI Taxonomy" id="36148"/>
    <lineage>
        <taxon>Eukaryota</taxon>
        <taxon>Metazoa</taxon>
        <taxon>Ecdysozoa</taxon>
        <taxon>Arthropoda</taxon>
        <taxon>Hexapoda</taxon>
        <taxon>Insecta</taxon>
        <taxon>Pterygota</taxon>
        <taxon>Neoptera</taxon>
        <taxon>Paraneoptera</taxon>
        <taxon>Hemiptera</taxon>
        <taxon>Auchenorrhyncha</taxon>
        <taxon>Membracoidea</taxon>
        <taxon>Cicadellidae</taxon>
        <taxon>Cicadellinae</taxon>
        <taxon>Cicadellini</taxon>
        <taxon>Graphocephala</taxon>
    </lineage>
</organism>
<accession>A0A1B6LLH1</accession>
<evidence type="ECO:0000256" key="4">
    <source>
        <dbReference type="ARBA" id="ARBA00022490"/>
    </source>
</evidence>
<evidence type="ECO:0000313" key="11">
    <source>
        <dbReference type="EMBL" id="JAT24518.1"/>
    </source>
</evidence>
<protein>
    <recommendedName>
        <fullName evidence="3">Centrosomal protein of 162 kDa</fullName>
    </recommendedName>
</protein>
<keyword evidence="7 9" id="KW-0175">Coiled coil</keyword>
<evidence type="ECO:0000256" key="10">
    <source>
        <dbReference type="SAM" id="MobiDB-lite"/>
    </source>
</evidence>
<evidence type="ECO:0000256" key="5">
    <source>
        <dbReference type="ARBA" id="ARBA00022701"/>
    </source>
</evidence>
<dbReference type="AlphaFoldDB" id="A0A1B6LLH1"/>
<feature type="coiled-coil region" evidence="9">
    <location>
        <begin position="672"/>
        <end position="713"/>
    </location>
</feature>
<comment type="subcellular location">
    <subcellularLocation>
        <location evidence="1">Cytoplasm</location>
        <location evidence="1">Cytoskeleton</location>
        <location evidence="1">Microtubule organizing center</location>
        <location evidence="1">Centrosome</location>
        <location evidence="1">Centriole</location>
    </subcellularLocation>
</comment>
<proteinExistence type="inferred from homology"/>
<keyword evidence="8" id="KW-0206">Cytoskeleton</keyword>
<feature type="region of interest" description="Disordered" evidence="10">
    <location>
        <begin position="729"/>
        <end position="749"/>
    </location>
</feature>
<dbReference type="GO" id="GO:0005879">
    <property type="term" value="C:axonemal microtubule"/>
    <property type="evidence" value="ECO:0007669"/>
    <property type="project" value="TreeGrafter"/>
</dbReference>
<name>A0A1B6LLH1_9HEMI</name>
<evidence type="ECO:0000256" key="8">
    <source>
        <dbReference type="ARBA" id="ARBA00023212"/>
    </source>
</evidence>
<keyword evidence="5" id="KW-0493">Microtubule</keyword>
<keyword evidence="4" id="KW-0963">Cytoplasm</keyword>
<dbReference type="PANTHER" id="PTHR34031:SF1">
    <property type="entry name" value="CENTROSOMAL PROTEIN OF 162 KDA"/>
    <property type="match status" value="1"/>
</dbReference>
<reference evidence="11" key="1">
    <citation type="submission" date="2015-11" db="EMBL/GenBank/DDBJ databases">
        <title>De novo transcriptome assembly of four potential Pierce s Disease insect vectors from Arizona vineyards.</title>
        <authorList>
            <person name="Tassone E.E."/>
        </authorList>
    </citation>
    <scope>NUCLEOTIDE SEQUENCE</scope>
</reference>
<feature type="coiled-coil region" evidence="9">
    <location>
        <begin position="612"/>
        <end position="646"/>
    </location>
</feature>
<evidence type="ECO:0000256" key="6">
    <source>
        <dbReference type="ARBA" id="ARBA00022794"/>
    </source>
</evidence>
<dbReference type="EMBL" id="GEBQ01015459">
    <property type="protein sequence ID" value="JAT24518.1"/>
    <property type="molecule type" value="Transcribed_RNA"/>
</dbReference>
<feature type="coiled-coil region" evidence="9">
    <location>
        <begin position="835"/>
        <end position="914"/>
    </location>
</feature>
<evidence type="ECO:0000256" key="9">
    <source>
        <dbReference type="SAM" id="Coils"/>
    </source>
</evidence>
<evidence type="ECO:0000256" key="1">
    <source>
        <dbReference type="ARBA" id="ARBA00004114"/>
    </source>
</evidence>
<feature type="coiled-coil region" evidence="9">
    <location>
        <begin position="762"/>
        <end position="789"/>
    </location>
</feature>
<feature type="coiled-coil region" evidence="9">
    <location>
        <begin position="337"/>
        <end position="454"/>
    </location>
</feature>
<feature type="compositionally biased region" description="Polar residues" evidence="10">
    <location>
        <begin position="116"/>
        <end position="130"/>
    </location>
</feature>
<feature type="region of interest" description="Disordered" evidence="10">
    <location>
        <begin position="114"/>
        <end position="137"/>
    </location>
</feature>
<evidence type="ECO:0000256" key="2">
    <source>
        <dbReference type="ARBA" id="ARBA00009485"/>
    </source>
</evidence>
<gene>
    <name evidence="11" type="ORF">g.22470</name>
</gene>
<feature type="coiled-coil region" evidence="9">
    <location>
        <begin position="536"/>
        <end position="563"/>
    </location>
</feature>
<evidence type="ECO:0000256" key="3">
    <source>
        <dbReference type="ARBA" id="ARBA00021406"/>
    </source>
</evidence>
<keyword evidence="6" id="KW-0970">Cilium biogenesis/degradation</keyword>
<feature type="compositionally biased region" description="Polar residues" evidence="10">
    <location>
        <begin position="736"/>
        <end position="749"/>
    </location>
</feature>
<dbReference type="InterPro" id="IPR038774">
    <property type="entry name" value="CEP162-like"/>
</dbReference>
<dbReference type="GO" id="GO:0005814">
    <property type="term" value="C:centriole"/>
    <property type="evidence" value="ECO:0007669"/>
    <property type="project" value="UniProtKB-SubCell"/>
</dbReference>
<sequence length="961" mass="110566">MTSPVSELLVQDSLCKDLFKTISESVDSSNHSGFEIVPSNHYSGDVIGQLLDRMVQILPPEERNLFGSAEEKNIEDIIEEANELIRATTPLFSSSESGEKSWNKSSRTISKPLKTSDYSLKNNNSLESANSIKDKSDDSICSSLESIVVKEPISNTTLLDEGESSLKSEHPDEFLVEKDCVENHVDKEEESYMNIVDELPLEAGVKTTHNLKDLHYMKNIIDVNLSSGVEKDSDFSQNQLKSVVSNPTESKRMMETDMEGLITDKSLKTNTNKKLELEAQLEHVKQQYITEIQDLKIFHNKEVHELTDQLSRYNIKIYELQKSSKVEKSPDANSQQLEHFENEIKSQEQLIAGYERENKKLYKEILSLKDVWKQRETKLIEEKQKLQNQLQGMVSKSTTEALEEQLKDARETIVKLQIELTTYKSKSKELEVACERLRGESQRLQAELSKCRCDRSVGRRDKYSFLASSNVGAQIQELKNVISRKDIEIAQMSTTMGVLKGELGSREGSVYSQQLESHSLTISQLQAALAVERQAVKDLVLEKEVLLKENLDLKRQVRELESIVKRRQRSESCFPVSVNDAQSSSRLVELEKELSTRQESLSALHTQFLSMQKKYEDHIQELEERLKECRNEIMTLKANQKKEETSHLKSNAKKLKHGSAVIKEETHLLATIRGLRQEAATREKEITKLTKEIEEVRLTNKRLQKEREKQLNSMPVKMSHLREKASLRKMEKPNTAGETRPSTASPNNNMNPLLFAELQESNIILKSKTKSLQEEVKRLEQDLIAMHNKRVHDLNVLQNEHELEMTRMLEERAEFLTETSNTELQGQVYTQQMVISHLKNRLKQMEELKSEVTLLRAERDHLEESLDAVNQKMCYLQNAQSPESNQYKTLLAKLETLEKNQEIREQKLNAVRELLSRSTQGQGQCSGTCRDKLLDKNRQICYYRAQMDRILEALLELRRTK</sequence>
<dbReference type="GO" id="GO:0060271">
    <property type="term" value="P:cilium assembly"/>
    <property type="evidence" value="ECO:0007669"/>
    <property type="project" value="TreeGrafter"/>
</dbReference>
<dbReference type="PANTHER" id="PTHR34031">
    <property type="entry name" value="CENTROSOMAL PROTEIN OF 162 KDA"/>
    <property type="match status" value="1"/>
</dbReference>
<comment type="similarity">
    <text evidence="2">Belongs to the CEP162 family.</text>
</comment>
<evidence type="ECO:0000256" key="7">
    <source>
        <dbReference type="ARBA" id="ARBA00023054"/>
    </source>
</evidence>
<feature type="region of interest" description="Disordered" evidence="10">
    <location>
        <begin position="89"/>
        <end position="108"/>
    </location>
</feature>